<dbReference type="Gene3D" id="3.50.50.60">
    <property type="entry name" value="FAD/NAD(P)-binding domain"/>
    <property type="match status" value="1"/>
</dbReference>
<evidence type="ECO:0000256" key="4">
    <source>
        <dbReference type="ARBA" id="ARBA00023002"/>
    </source>
</evidence>
<dbReference type="Proteomes" id="UP000003250">
    <property type="component" value="Unassembled WGS sequence"/>
</dbReference>
<dbReference type="InterPro" id="IPR036188">
    <property type="entry name" value="FAD/NAD-bd_sf"/>
</dbReference>
<keyword evidence="4" id="KW-0560">Oxidoreductase</keyword>
<dbReference type="AlphaFoldDB" id="H0HZ59"/>
<evidence type="ECO:0000256" key="3">
    <source>
        <dbReference type="ARBA" id="ARBA00022827"/>
    </source>
</evidence>
<evidence type="ECO:0000256" key="1">
    <source>
        <dbReference type="ARBA" id="ARBA00001974"/>
    </source>
</evidence>
<dbReference type="OrthoDB" id="9801699at2"/>
<feature type="non-terminal residue" evidence="7">
    <location>
        <position position="193"/>
    </location>
</feature>
<sequence length="193" mass="19941">MDEVECVVIGAGIVGLAIARSLALAGREVLVVEKERTIGAHTSSRNSEVIHAGIYYPQDSLMARFCVEGRKALYDYCDARGVPYSRCGKLIVATNAAEALQLQDIARRAARNGVDDLSLLSGGDAMALEPELSCTAALLSPSTGIVDSHALMLAFQADAEAAGAMIAFSCPFLGAVSGGPDLVLSLGGAEPTA</sequence>
<keyword evidence="3" id="KW-0274">FAD</keyword>
<dbReference type="Gene3D" id="3.30.9.10">
    <property type="entry name" value="D-Amino Acid Oxidase, subunit A, domain 2"/>
    <property type="match status" value="1"/>
</dbReference>
<keyword evidence="8" id="KW-1185">Reference proteome</keyword>
<dbReference type="EMBL" id="AHAM01000242">
    <property type="protein sequence ID" value="EHK54013.1"/>
    <property type="molecule type" value="Genomic_DNA"/>
</dbReference>
<dbReference type="SUPFAM" id="SSF51905">
    <property type="entry name" value="FAD/NAD(P)-binding domain"/>
    <property type="match status" value="1"/>
</dbReference>
<name>H0HZ59_9HYPH</name>
<dbReference type="Pfam" id="PF01266">
    <property type="entry name" value="DAO"/>
    <property type="match status" value="1"/>
</dbReference>
<dbReference type="PANTHER" id="PTHR43104:SF4">
    <property type="entry name" value="L-2-HYDROXYGLUTARATE DEHYDROGENASE, MITOCHONDRIAL"/>
    <property type="match status" value="1"/>
</dbReference>
<reference evidence="7 8" key="1">
    <citation type="journal article" date="2012" name="J. Bacteriol.">
        <title>Draft Genome Sequence of Mesorhizobium alhagi CCNWXJ12-2T, a Novel Salt-Resistant Species Isolated from the Desert of Northwestern China.</title>
        <authorList>
            <person name="Zhou M."/>
            <person name="Chen W."/>
            <person name="Chen H."/>
            <person name="Wei G."/>
        </authorList>
    </citation>
    <scope>NUCLEOTIDE SEQUENCE [LARGE SCALE GENOMIC DNA]</scope>
    <source>
        <strain evidence="7 8">CCNWXJ12-2</strain>
    </source>
</reference>
<proteinExistence type="inferred from homology"/>
<evidence type="ECO:0000256" key="5">
    <source>
        <dbReference type="ARBA" id="ARBA00037941"/>
    </source>
</evidence>
<evidence type="ECO:0000259" key="6">
    <source>
        <dbReference type="Pfam" id="PF01266"/>
    </source>
</evidence>
<dbReference type="PANTHER" id="PTHR43104">
    <property type="entry name" value="L-2-HYDROXYGLUTARATE DEHYDROGENASE, MITOCHONDRIAL"/>
    <property type="match status" value="1"/>
</dbReference>
<dbReference type="GO" id="GO:0047545">
    <property type="term" value="F:(S)-2-hydroxyglutarate dehydrogenase activity"/>
    <property type="evidence" value="ECO:0007669"/>
    <property type="project" value="TreeGrafter"/>
</dbReference>
<dbReference type="RefSeq" id="WP_008839066.1">
    <property type="nucleotide sequence ID" value="NZ_AHAM01000242.1"/>
</dbReference>
<gene>
    <name evidence="7" type="ORF">MAXJ12_27468</name>
</gene>
<protein>
    <recommendedName>
        <fullName evidence="6">FAD dependent oxidoreductase domain-containing protein</fullName>
    </recommendedName>
</protein>
<organism evidence="7 8">
    <name type="scientific">Mesorhizobium alhagi CCNWXJ12-2</name>
    <dbReference type="NCBI Taxonomy" id="1107882"/>
    <lineage>
        <taxon>Bacteria</taxon>
        <taxon>Pseudomonadati</taxon>
        <taxon>Pseudomonadota</taxon>
        <taxon>Alphaproteobacteria</taxon>
        <taxon>Hyphomicrobiales</taxon>
        <taxon>Phyllobacteriaceae</taxon>
        <taxon>Allomesorhizobium</taxon>
    </lineage>
</organism>
<evidence type="ECO:0000256" key="2">
    <source>
        <dbReference type="ARBA" id="ARBA00022630"/>
    </source>
</evidence>
<comment type="similarity">
    <text evidence="5">Belongs to the L2HGDH family.</text>
</comment>
<keyword evidence="2" id="KW-0285">Flavoprotein</keyword>
<feature type="domain" description="FAD dependent oxidoreductase" evidence="6">
    <location>
        <begin position="6"/>
        <end position="175"/>
    </location>
</feature>
<evidence type="ECO:0000313" key="7">
    <source>
        <dbReference type="EMBL" id="EHK54013.1"/>
    </source>
</evidence>
<evidence type="ECO:0000313" key="8">
    <source>
        <dbReference type="Proteomes" id="UP000003250"/>
    </source>
</evidence>
<comment type="cofactor">
    <cofactor evidence="1">
        <name>FAD</name>
        <dbReference type="ChEBI" id="CHEBI:57692"/>
    </cofactor>
</comment>
<dbReference type="InterPro" id="IPR006076">
    <property type="entry name" value="FAD-dep_OxRdtase"/>
</dbReference>
<accession>H0HZ59</accession>